<dbReference type="KEGG" id="nta:107760057"/>
<accession>A0A1S3X1J5</accession>
<dbReference type="InterPro" id="IPR044730">
    <property type="entry name" value="RNase_H-like_dom_plant"/>
</dbReference>
<dbReference type="Pfam" id="PF13456">
    <property type="entry name" value="RVT_3"/>
    <property type="match status" value="1"/>
</dbReference>
<protein>
    <recommendedName>
        <fullName evidence="1">RNase H type-1 domain-containing protein</fullName>
    </recommendedName>
</protein>
<dbReference type="PaxDb" id="4097-A0A1S3X1J5"/>
<dbReference type="CDD" id="cd06222">
    <property type="entry name" value="RNase_H_like"/>
    <property type="match status" value="1"/>
</dbReference>
<dbReference type="PANTHER" id="PTHR47074">
    <property type="entry name" value="BNAC02G40300D PROTEIN"/>
    <property type="match status" value="1"/>
</dbReference>
<dbReference type="Pfam" id="PF13966">
    <property type="entry name" value="zf-RVT"/>
    <property type="match status" value="1"/>
</dbReference>
<dbReference type="GO" id="GO:0004523">
    <property type="term" value="F:RNA-DNA hybrid ribonuclease activity"/>
    <property type="evidence" value="ECO:0007669"/>
    <property type="project" value="InterPro"/>
</dbReference>
<dbReference type="InterPro" id="IPR026960">
    <property type="entry name" value="RVT-Znf"/>
</dbReference>
<dbReference type="InterPro" id="IPR002156">
    <property type="entry name" value="RNaseH_domain"/>
</dbReference>
<gene>
    <name evidence="2" type="primary">LOC107760057</name>
</gene>
<sequence>MGLGALYFLVSPEFGVDESTHNVYEVVDDGAWNVDRSLDILPEEFALHIMEKIRPTVMDNVLDTLYWMHETRGHFSVKFAWEYLRRRDDPRIVYKMIWVKELPFRISFFMWKVWKAKLPLDDFMRMLGYFMPSRCWCCSEPKEETLVHLFFSSTAATRVWKYFLPRVGISMEGLSMHQAITKCWTAQVLPRIKPVIQALPSCIVWELWKRRNNFKYGEAVSISRVIYQVSITLQALVQVRKPGIQVPHKWHDLLAMLENYTTRLKVEKVIWELPMEGWIKINTDGESRGNPGKRAIEFCVRDEAEEVKYAIGREITEGSNTEAEVVEIVEALRLCRAHNYTHIWLQTDSMLLKNIIEGS</sequence>
<reference evidence="2" key="1">
    <citation type="submission" date="2025-08" db="UniProtKB">
        <authorList>
            <consortium name="RefSeq"/>
        </authorList>
    </citation>
    <scope>IDENTIFICATION</scope>
</reference>
<dbReference type="GO" id="GO:0003676">
    <property type="term" value="F:nucleic acid binding"/>
    <property type="evidence" value="ECO:0007669"/>
    <property type="project" value="InterPro"/>
</dbReference>
<dbReference type="PANTHER" id="PTHR47074:SF21">
    <property type="entry name" value="RNASE H TYPE-1 DOMAIN-CONTAINING PROTEIN"/>
    <property type="match status" value="1"/>
</dbReference>
<name>A0A1S3X1J5_TOBAC</name>
<proteinExistence type="predicted"/>
<dbReference type="Gene3D" id="3.30.420.10">
    <property type="entry name" value="Ribonuclease H-like superfamily/Ribonuclease H"/>
    <property type="match status" value="1"/>
</dbReference>
<dbReference type="InterPro" id="IPR036397">
    <property type="entry name" value="RNaseH_sf"/>
</dbReference>
<dbReference type="AlphaFoldDB" id="A0A1S3X1J5"/>
<dbReference type="RefSeq" id="XP_016433563.1">
    <property type="nucleotide sequence ID" value="XM_016578077.1"/>
</dbReference>
<dbReference type="InterPro" id="IPR052929">
    <property type="entry name" value="RNase_H-like_EbsB-rel"/>
</dbReference>
<organism evidence="2">
    <name type="scientific">Nicotiana tabacum</name>
    <name type="common">Common tobacco</name>
    <dbReference type="NCBI Taxonomy" id="4097"/>
    <lineage>
        <taxon>Eukaryota</taxon>
        <taxon>Viridiplantae</taxon>
        <taxon>Streptophyta</taxon>
        <taxon>Embryophyta</taxon>
        <taxon>Tracheophyta</taxon>
        <taxon>Spermatophyta</taxon>
        <taxon>Magnoliopsida</taxon>
        <taxon>eudicotyledons</taxon>
        <taxon>Gunneridae</taxon>
        <taxon>Pentapetalae</taxon>
        <taxon>asterids</taxon>
        <taxon>lamiids</taxon>
        <taxon>Solanales</taxon>
        <taxon>Solanaceae</taxon>
        <taxon>Nicotianoideae</taxon>
        <taxon>Nicotianeae</taxon>
        <taxon>Nicotiana</taxon>
    </lineage>
</organism>
<dbReference type="OrthoDB" id="1300880at2759"/>
<evidence type="ECO:0000313" key="2">
    <source>
        <dbReference type="RefSeq" id="XP_016433563.1"/>
    </source>
</evidence>
<dbReference type="InterPro" id="IPR012337">
    <property type="entry name" value="RNaseH-like_sf"/>
</dbReference>
<evidence type="ECO:0000259" key="1">
    <source>
        <dbReference type="PROSITE" id="PS50879"/>
    </source>
</evidence>
<dbReference type="PROSITE" id="PS50879">
    <property type="entry name" value="RNASE_H_1"/>
    <property type="match status" value="1"/>
</dbReference>
<feature type="domain" description="RNase H type-1" evidence="1">
    <location>
        <begin position="275"/>
        <end position="359"/>
    </location>
</feature>
<dbReference type="SUPFAM" id="SSF53098">
    <property type="entry name" value="Ribonuclease H-like"/>
    <property type="match status" value="1"/>
</dbReference>